<gene>
    <name evidence="3" type="ORF">METZ01_LOCUS411358</name>
</gene>
<dbReference type="InterPro" id="IPR029303">
    <property type="entry name" value="CapF_C"/>
</dbReference>
<feature type="compositionally biased region" description="Basic and acidic residues" evidence="1">
    <location>
        <begin position="129"/>
        <end position="146"/>
    </location>
</feature>
<reference evidence="3" key="1">
    <citation type="submission" date="2018-05" db="EMBL/GenBank/DDBJ databases">
        <authorList>
            <person name="Lanie J.A."/>
            <person name="Ng W.-L."/>
            <person name="Kazmierczak K.M."/>
            <person name="Andrzejewski T.M."/>
            <person name="Davidsen T.M."/>
            <person name="Wayne K.J."/>
            <person name="Tettelin H."/>
            <person name="Glass J.I."/>
            <person name="Rusch D."/>
            <person name="Podicherti R."/>
            <person name="Tsui H.-C.T."/>
            <person name="Winkler M.E."/>
        </authorList>
    </citation>
    <scope>NUCLEOTIDE SEQUENCE</scope>
</reference>
<dbReference type="Pfam" id="PF14667">
    <property type="entry name" value="Polysacc_synt_C"/>
    <property type="match status" value="1"/>
</dbReference>
<evidence type="ECO:0000259" key="2">
    <source>
        <dbReference type="Pfam" id="PF14667"/>
    </source>
</evidence>
<dbReference type="Gene3D" id="2.60.120.10">
    <property type="entry name" value="Jelly Rolls"/>
    <property type="match status" value="1"/>
</dbReference>
<dbReference type="CDD" id="cd02208">
    <property type="entry name" value="cupin_RmlC-like"/>
    <property type="match status" value="1"/>
</dbReference>
<accession>A0A382WIR1</accession>
<protein>
    <recommendedName>
        <fullName evidence="2">Capsular polysaccharide assembling protein CapF C-terminal domain-containing protein</fullName>
    </recommendedName>
</protein>
<dbReference type="EMBL" id="UINC01160070">
    <property type="protein sequence ID" value="SVD58504.1"/>
    <property type="molecule type" value="Genomic_DNA"/>
</dbReference>
<organism evidence="3">
    <name type="scientific">marine metagenome</name>
    <dbReference type="NCBI Taxonomy" id="408172"/>
    <lineage>
        <taxon>unclassified sequences</taxon>
        <taxon>metagenomes</taxon>
        <taxon>ecological metagenomes</taxon>
    </lineage>
</organism>
<dbReference type="InterPro" id="IPR011051">
    <property type="entry name" value="RmlC_Cupin_sf"/>
</dbReference>
<dbReference type="InterPro" id="IPR014710">
    <property type="entry name" value="RmlC-like_jellyroll"/>
</dbReference>
<feature type="non-terminal residue" evidence="3">
    <location>
        <position position="1"/>
    </location>
</feature>
<dbReference type="AlphaFoldDB" id="A0A382WIR1"/>
<feature type="region of interest" description="Disordered" evidence="1">
    <location>
        <begin position="124"/>
        <end position="146"/>
    </location>
</feature>
<evidence type="ECO:0000313" key="3">
    <source>
        <dbReference type="EMBL" id="SVD58504.1"/>
    </source>
</evidence>
<name>A0A382WIR1_9ZZZZ</name>
<sequence>VKIEEILPLCNLNTVKDGRGGIFTFIPKDPIVEFNYNMVKAGKVRGNHYHPEFDEYYLLVSGQGVLVTKDGPSAEDEFVYLSPGHCVRTPKNTSHVFLAITDCTLIVLLTKKWDDCKQPIVHENLGMGKGDHGDPESNYYKEQDSS</sequence>
<dbReference type="SUPFAM" id="SSF51182">
    <property type="entry name" value="RmlC-like cupins"/>
    <property type="match status" value="1"/>
</dbReference>
<evidence type="ECO:0000256" key="1">
    <source>
        <dbReference type="SAM" id="MobiDB-lite"/>
    </source>
</evidence>
<proteinExistence type="predicted"/>
<feature type="domain" description="Capsular polysaccharide assembling protein CapF C-terminal" evidence="2">
    <location>
        <begin position="16"/>
        <end position="109"/>
    </location>
</feature>